<gene>
    <name evidence="1" type="ORF">APZ18_11475</name>
</gene>
<comment type="caution">
    <text evidence="1">The sequence shown here is derived from an EMBL/GenBank/DDBJ whole genome shotgun (WGS) entry which is preliminary data.</text>
</comment>
<name>A0AAW3JT13_9FIRM</name>
<protein>
    <recommendedName>
        <fullName evidence="3">Transposase, YhgA-like</fullName>
    </recommendedName>
</protein>
<evidence type="ECO:0008006" key="3">
    <source>
        <dbReference type="Google" id="ProtNLM"/>
    </source>
</evidence>
<dbReference type="Proteomes" id="UP000050833">
    <property type="component" value="Unassembled WGS sequence"/>
</dbReference>
<dbReference type="EMBL" id="LLKB01000005">
    <property type="protein sequence ID" value="KQC85299.1"/>
    <property type="molecule type" value="Genomic_DNA"/>
</dbReference>
<sequence length="318" mass="36770">MGDTKNRLKPDIIVKNYWSSNEEFADLFNAVLFGGKQVIKSYELNDVDTDVSNVEKYGTYTESIKAIRDNIKIRKKSTISGIEFVLLGIEGQEHIHYAMPLRIMGYDYGSYRKQYSDIKKEIKKKKGLTTDEFLSGMKKEDRFIPVVTIVVYYGEKEWDGALSLKQMMTIPKEMENIVNDYKMKLVEARQNDLLFYNVNNRDLFNLFGILLNKDKNTRELREEAIKYSVDHKVDKNVLNTVAGAARCDLDFDDLFKEGDSMWRVFEETRDEGKIEGKIEGQIEAYNDCNMPIAEIAKKVSKSEEYVKEVIKKLSAACL</sequence>
<accession>A0AAW3JT13</accession>
<organism evidence="1 2">
    <name type="scientific">Butyribacter intestini</name>
    <dbReference type="NCBI Taxonomy" id="1703332"/>
    <lineage>
        <taxon>Bacteria</taxon>
        <taxon>Bacillati</taxon>
        <taxon>Bacillota</taxon>
        <taxon>Clostridia</taxon>
        <taxon>Lachnospirales</taxon>
        <taxon>Lachnospiraceae</taxon>
        <taxon>Butyribacter</taxon>
    </lineage>
</organism>
<evidence type="ECO:0000313" key="2">
    <source>
        <dbReference type="Proteomes" id="UP000050833"/>
    </source>
</evidence>
<dbReference type="AlphaFoldDB" id="A0AAW3JT13"/>
<keyword evidence="2" id="KW-1185">Reference proteome</keyword>
<evidence type="ECO:0000313" key="1">
    <source>
        <dbReference type="EMBL" id="KQC85299.1"/>
    </source>
</evidence>
<dbReference type="RefSeq" id="WP_055945082.1">
    <property type="nucleotide sequence ID" value="NZ_LLKB01000005.1"/>
</dbReference>
<proteinExistence type="predicted"/>
<reference evidence="1 2" key="1">
    <citation type="submission" date="2015-10" db="EMBL/GenBank/DDBJ databases">
        <title>Butyribacter intestini gen. nov., sp. nov., a butyric acid-producing bacterium of the family Lachnospiraceae isolated from the human faeces.</title>
        <authorList>
            <person name="Zou Y."/>
            <person name="Xue W."/>
            <person name="Luo G."/>
            <person name="Lv M."/>
        </authorList>
    </citation>
    <scope>NUCLEOTIDE SEQUENCE [LARGE SCALE GENOMIC DNA]</scope>
    <source>
        <strain evidence="1 2">TF01-11</strain>
    </source>
</reference>